<dbReference type="Pfam" id="PF12864">
    <property type="entry name" value="DUF3822"/>
    <property type="match status" value="1"/>
</dbReference>
<protein>
    <recommendedName>
        <fullName evidence="3">DUF3822 family protein</fullName>
    </recommendedName>
</protein>
<keyword evidence="2" id="KW-1185">Reference proteome</keyword>
<dbReference type="Proteomes" id="UP000033121">
    <property type="component" value="Unassembled WGS sequence"/>
</dbReference>
<reference evidence="1 2" key="1">
    <citation type="submission" date="2015-04" db="EMBL/GenBank/DDBJ databases">
        <title>Whole genome shotgun sequence of Flavihumibacter petaseus NBRC 106054.</title>
        <authorList>
            <person name="Miyazawa S."/>
            <person name="Hosoyama A."/>
            <person name="Hashimoto M."/>
            <person name="Noguchi M."/>
            <person name="Tsuchikane K."/>
            <person name="Ohji S."/>
            <person name="Yamazoe A."/>
            <person name="Ichikawa N."/>
            <person name="Kimura A."/>
            <person name="Fujita N."/>
        </authorList>
    </citation>
    <scope>NUCLEOTIDE SEQUENCE [LARGE SCALE GENOMIC DNA]</scope>
    <source>
        <strain evidence="1 2">NBRC 106054</strain>
    </source>
</reference>
<dbReference type="CDD" id="cd24013">
    <property type="entry name" value="ASKHA_ATPase_BT3980-like"/>
    <property type="match status" value="1"/>
</dbReference>
<accession>A0A0E9N423</accession>
<dbReference type="AlphaFoldDB" id="A0A0E9N423"/>
<dbReference type="OrthoDB" id="658622at2"/>
<evidence type="ECO:0008006" key="3">
    <source>
        <dbReference type="Google" id="ProtNLM"/>
    </source>
</evidence>
<sequence>MSYSTRFELELGTAGQPAEAILLLQVNNAGLQMLVADRDRKPLRFSMVEFDRETAETGSLSALSEWLAENREWTRQWGRVVVVHDCQQATIVPASLYNVDNGKELLDLQFGDLFKGTLLTEQITGRQDYTVYRISTEAYHTLSAVNGITVHRHLYSLWMAWLEKQPTAADGQAFMLFEASHVVMAVRKEDWLLLQQYEYQQPEDISYYLLAVLSQYDLSPETAEVHFNGWIDLESSLYAELKKYILNLRVAAVPGDLTWDLRQLDDQPAHYFTPLMQMATCV</sequence>
<dbReference type="Gene3D" id="3.30.420.250">
    <property type="match status" value="1"/>
</dbReference>
<comment type="caution">
    <text evidence="1">The sequence shown here is derived from an EMBL/GenBank/DDBJ whole genome shotgun (WGS) entry which is preliminary data.</text>
</comment>
<gene>
    <name evidence="1" type="ORF">FPE01S_03_06120</name>
</gene>
<dbReference type="Gene3D" id="3.30.420.260">
    <property type="match status" value="1"/>
</dbReference>
<dbReference type="STRING" id="1220578.FPE01S_03_06120"/>
<dbReference type="InterPro" id="IPR024213">
    <property type="entry name" value="DUF3822"/>
</dbReference>
<evidence type="ECO:0000313" key="2">
    <source>
        <dbReference type="Proteomes" id="UP000033121"/>
    </source>
</evidence>
<dbReference type="EMBL" id="BBWV01000003">
    <property type="protein sequence ID" value="GAO44574.1"/>
    <property type="molecule type" value="Genomic_DNA"/>
</dbReference>
<evidence type="ECO:0000313" key="1">
    <source>
        <dbReference type="EMBL" id="GAO44574.1"/>
    </source>
</evidence>
<organism evidence="1 2">
    <name type="scientific">Flavihumibacter petaseus NBRC 106054</name>
    <dbReference type="NCBI Taxonomy" id="1220578"/>
    <lineage>
        <taxon>Bacteria</taxon>
        <taxon>Pseudomonadati</taxon>
        <taxon>Bacteroidota</taxon>
        <taxon>Chitinophagia</taxon>
        <taxon>Chitinophagales</taxon>
        <taxon>Chitinophagaceae</taxon>
        <taxon>Flavihumibacter</taxon>
    </lineage>
</organism>
<proteinExistence type="predicted"/>
<dbReference type="RefSeq" id="WP_046370479.1">
    <property type="nucleotide sequence ID" value="NZ_BBWV01000003.1"/>
</dbReference>
<name>A0A0E9N423_9BACT</name>